<organism evidence="1 2">
    <name type="scientific">Melanomma pulvis-pyrius CBS 109.77</name>
    <dbReference type="NCBI Taxonomy" id="1314802"/>
    <lineage>
        <taxon>Eukaryota</taxon>
        <taxon>Fungi</taxon>
        <taxon>Dikarya</taxon>
        <taxon>Ascomycota</taxon>
        <taxon>Pezizomycotina</taxon>
        <taxon>Dothideomycetes</taxon>
        <taxon>Pleosporomycetidae</taxon>
        <taxon>Pleosporales</taxon>
        <taxon>Melanommataceae</taxon>
        <taxon>Melanomma</taxon>
    </lineage>
</organism>
<dbReference type="Proteomes" id="UP000799757">
    <property type="component" value="Unassembled WGS sequence"/>
</dbReference>
<keyword evidence="2" id="KW-1185">Reference proteome</keyword>
<dbReference type="EMBL" id="MU001768">
    <property type="protein sequence ID" value="KAF2799194.1"/>
    <property type="molecule type" value="Genomic_DNA"/>
</dbReference>
<gene>
    <name evidence="1" type="ORF">K505DRAFT_390056</name>
</gene>
<evidence type="ECO:0000313" key="2">
    <source>
        <dbReference type="Proteomes" id="UP000799757"/>
    </source>
</evidence>
<reference evidence="1" key="1">
    <citation type="journal article" date="2020" name="Stud. Mycol.">
        <title>101 Dothideomycetes genomes: a test case for predicting lifestyles and emergence of pathogens.</title>
        <authorList>
            <person name="Haridas S."/>
            <person name="Albert R."/>
            <person name="Binder M."/>
            <person name="Bloem J."/>
            <person name="Labutti K."/>
            <person name="Salamov A."/>
            <person name="Andreopoulos B."/>
            <person name="Baker S."/>
            <person name="Barry K."/>
            <person name="Bills G."/>
            <person name="Bluhm B."/>
            <person name="Cannon C."/>
            <person name="Castanera R."/>
            <person name="Culley D."/>
            <person name="Daum C."/>
            <person name="Ezra D."/>
            <person name="Gonzalez J."/>
            <person name="Henrissat B."/>
            <person name="Kuo A."/>
            <person name="Liang C."/>
            <person name="Lipzen A."/>
            <person name="Lutzoni F."/>
            <person name="Magnuson J."/>
            <person name="Mondo S."/>
            <person name="Nolan M."/>
            <person name="Ohm R."/>
            <person name="Pangilinan J."/>
            <person name="Park H.-J."/>
            <person name="Ramirez L."/>
            <person name="Alfaro M."/>
            <person name="Sun H."/>
            <person name="Tritt A."/>
            <person name="Yoshinaga Y."/>
            <person name="Zwiers L.-H."/>
            <person name="Turgeon B."/>
            <person name="Goodwin S."/>
            <person name="Spatafora J."/>
            <person name="Crous P."/>
            <person name="Grigoriev I."/>
        </authorList>
    </citation>
    <scope>NUCLEOTIDE SEQUENCE</scope>
    <source>
        <strain evidence="1">CBS 109.77</strain>
    </source>
</reference>
<evidence type="ECO:0008006" key="3">
    <source>
        <dbReference type="Google" id="ProtNLM"/>
    </source>
</evidence>
<evidence type="ECO:0000313" key="1">
    <source>
        <dbReference type="EMBL" id="KAF2799194.1"/>
    </source>
</evidence>
<name>A0A6A6XTX7_9PLEO</name>
<accession>A0A6A6XTX7</accession>
<dbReference type="OrthoDB" id="2823490at2759"/>
<sequence length="310" mass="35373">MPSLLELPRELLQEVVYYTLQPPFNLAASPENTNPDEWMLSGSPRRSSRLRAKDVEPLMSLYKRKPLYSLSMTCRQMQMEVADVWKREGEKVACEVDIMVDKHGDFLVTWLMFPQTMLDNAALGWDVGRINIRVRFFSHSDGALRENTPARRRYSELFNRFVAHTLRRGPAPPPPPPPYKGRTGLSRFRVPRGGNVTARQNAPDTLSVLFQGTGFLDPSTWNAHVGLLKDTVNCLMGSDATNMLPWYNLTAGFSHHLLSRFDKNTQSIRKYEIWFGTFLQLEYEYVASQATMFGRPAIVRAPPAIHKLAN</sequence>
<dbReference type="AlphaFoldDB" id="A0A6A6XTX7"/>
<proteinExistence type="predicted"/>
<protein>
    <recommendedName>
        <fullName evidence="3">F-box domain-containing protein</fullName>
    </recommendedName>
</protein>